<gene>
    <name evidence="2" type="ORF">WR25_06698</name>
</gene>
<organism evidence="2 3">
    <name type="scientific">Diploscapter pachys</name>
    <dbReference type="NCBI Taxonomy" id="2018661"/>
    <lineage>
        <taxon>Eukaryota</taxon>
        <taxon>Metazoa</taxon>
        <taxon>Ecdysozoa</taxon>
        <taxon>Nematoda</taxon>
        <taxon>Chromadorea</taxon>
        <taxon>Rhabditida</taxon>
        <taxon>Rhabditina</taxon>
        <taxon>Rhabditomorpha</taxon>
        <taxon>Rhabditoidea</taxon>
        <taxon>Rhabditidae</taxon>
        <taxon>Diploscapter</taxon>
    </lineage>
</organism>
<name>A0A2A2K175_9BILA</name>
<sequence>MSLNFCLLLNFLLIFVMPQEDIQVHEEEEGPHSCYYCVHSRRSKDVVDEINQEPDCMNRLKFQSRSDLQRICTEAEPYCISTVTILNGFFTQIDRDCAPDCHQGCEEHGYGLFYTECTRCCKSDLCNDYDGRLYYANVCALPSLCLFQLLFTAAITQLLLPI</sequence>
<evidence type="ECO:0000313" key="3">
    <source>
        <dbReference type="Proteomes" id="UP000218231"/>
    </source>
</evidence>
<evidence type="ECO:0000313" key="2">
    <source>
        <dbReference type="EMBL" id="PAV67539.1"/>
    </source>
</evidence>
<dbReference type="InterPro" id="IPR045860">
    <property type="entry name" value="Snake_toxin-like_sf"/>
</dbReference>
<dbReference type="EMBL" id="LIAE01009913">
    <property type="protein sequence ID" value="PAV67539.1"/>
    <property type="molecule type" value="Genomic_DNA"/>
</dbReference>
<dbReference type="Proteomes" id="UP000218231">
    <property type="component" value="Unassembled WGS sequence"/>
</dbReference>
<feature type="chain" id="PRO_5012268494" evidence="1">
    <location>
        <begin position="19"/>
        <end position="162"/>
    </location>
</feature>
<keyword evidence="1" id="KW-0732">Signal</keyword>
<dbReference type="STRING" id="2018661.A0A2A2K175"/>
<comment type="caution">
    <text evidence="2">The sequence shown here is derived from an EMBL/GenBank/DDBJ whole genome shotgun (WGS) entry which is preliminary data.</text>
</comment>
<proteinExistence type="predicted"/>
<dbReference type="AlphaFoldDB" id="A0A2A2K175"/>
<protein>
    <submittedName>
        <fullName evidence="2">Uncharacterized protein</fullName>
    </submittedName>
</protein>
<accession>A0A2A2K175</accession>
<dbReference type="Gene3D" id="2.10.60.10">
    <property type="entry name" value="CD59"/>
    <property type="match status" value="1"/>
</dbReference>
<evidence type="ECO:0000256" key="1">
    <source>
        <dbReference type="SAM" id="SignalP"/>
    </source>
</evidence>
<dbReference type="OrthoDB" id="5834205at2759"/>
<dbReference type="SUPFAM" id="SSF57302">
    <property type="entry name" value="Snake toxin-like"/>
    <property type="match status" value="1"/>
</dbReference>
<feature type="signal peptide" evidence="1">
    <location>
        <begin position="1"/>
        <end position="18"/>
    </location>
</feature>
<keyword evidence="3" id="KW-1185">Reference proteome</keyword>
<reference evidence="2 3" key="1">
    <citation type="journal article" date="2017" name="Curr. Biol.">
        <title>Genome architecture and evolution of a unichromosomal asexual nematode.</title>
        <authorList>
            <person name="Fradin H."/>
            <person name="Zegar C."/>
            <person name="Gutwein M."/>
            <person name="Lucas J."/>
            <person name="Kovtun M."/>
            <person name="Corcoran D."/>
            <person name="Baugh L.R."/>
            <person name="Kiontke K."/>
            <person name="Gunsalus K."/>
            <person name="Fitch D.H."/>
            <person name="Piano F."/>
        </authorList>
    </citation>
    <scope>NUCLEOTIDE SEQUENCE [LARGE SCALE GENOMIC DNA]</scope>
    <source>
        <strain evidence="2">PF1309</strain>
    </source>
</reference>